<sequence length="74" mass="8670">MDQLGVESKNVFLQWLHEEHNHLIILQAKLKEEMVQMEYYKKLVALYLAEVKLEAAHKVWTINTPESLAGLIHD</sequence>
<dbReference type="STRING" id="47428.A0A284RVH5"/>
<reference evidence="2" key="1">
    <citation type="journal article" date="2017" name="Nat. Ecol. Evol.">
        <title>Genome expansion and lineage-specific genetic innovations in the forest pathogenic fungi Armillaria.</title>
        <authorList>
            <person name="Sipos G."/>
            <person name="Prasanna A.N."/>
            <person name="Walter M.C."/>
            <person name="O'Connor E."/>
            <person name="Balint B."/>
            <person name="Krizsan K."/>
            <person name="Kiss B."/>
            <person name="Hess J."/>
            <person name="Varga T."/>
            <person name="Slot J."/>
            <person name="Riley R."/>
            <person name="Boka B."/>
            <person name="Rigling D."/>
            <person name="Barry K."/>
            <person name="Lee J."/>
            <person name="Mihaltcheva S."/>
            <person name="LaButti K."/>
            <person name="Lipzen A."/>
            <person name="Waldron R."/>
            <person name="Moloney N.M."/>
            <person name="Sperisen C."/>
            <person name="Kredics L."/>
            <person name="Vagvoelgyi C."/>
            <person name="Patrignani A."/>
            <person name="Fitzpatrick D."/>
            <person name="Nagy I."/>
            <person name="Doyle S."/>
            <person name="Anderson J.B."/>
            <person name="Grigoriev I.V."/>
            <person name="Gueldener U."/>
            <person name="Muensterkoetter M."/>
            <person name="Nagy L.G."/>
        </authorList>
    </citation>
    <scope>NUCLEOTIDE SEQUENCE [LARGE SCALE GENOMIC DNA]</scope>
    <source>
        <strain evidence="2">C18/9</strain>
    </source>
</reference>
<evidence type="ECO:0000313" key="2">
    <source>
        <dbReference type="Proteomes" id="UP000219338"/>
    </source>
</evidence>
<gene>
    <name evidence="1" type="ORF">ARMOST_16191</name>
</gene>
<dbReference type="EMBL" id="FUEG01000018">
    <property type="protein sequence ID" value="SJL12760.1"/>
    <property type="molecule type" value="Genomic_DNA"/>
</dbReference>
<dbReference type="AlphaFoldDB" id="A0A284RVH5"/>
<dbReference type="OrthoDB" id="3246730at2759"/>
<keyword evidence="2" id="KW-1185">Reference proteome</keyword>
<accession>A0A284RVH5</accession>
<name>A0A284RVH5_ARMOS</name>
<dbReference type="Proteomes" id="UP000219338">
    <property type="component" value="Unassembled WGS sequence"/>
</dbReference>
<proteinExistence type="predicted"/>
<evidence type="ECO:0000313" key="1">
    <source>
        <dbReference type="EMBL" id="SJL12760.1"/>
    </source>
</evidence>
<organism evidence="1 2">
    <name type="scientific">Armillaria ostoyae</name>
    <name type="common">Armillaria root rot fungus</name>
    <dbReference type="NCBI Taxonomy" id="47428"/>
    <lineage>
        <taxon>Eukaryota</taxon>
        <taxon>Fungi</taxon>
        <taxon>Dikarya</taxon>
        <taxon>Basidiomycota</taxon>
        <taxon>Agaricomycotina</taxon>
        <taxon>Agaricomycetes</taxon>
        <taxon>Agaricomycetidae</taxon>
        <taxon>Agaricales</taxon>
        <taxon>Marasmiineae</taxon>
        <taxon>Physalacriaceae</taxon>
        <taxon>Armillaria</taxon>
    </lineage>
</organism>
<protein>
    <submittedName>
        <fullName evidence="1">Uncharacterized protein</fullName>
    </submittedName>
</protein>